<dbReference type="Pfam" id="PF00651">
    <property type="entry name" value="BTB"/>
    <property type="match status" value="1"/>
</dbReference>
<accession>T0RW92</accession>
<dbReference type="InParanoid" id="T0RW92"/>
<evidence type="ECO:0000256" key="2">
    <source>
        <dbReference type="ARBA" id="ARBA00022737"/>
    </source>
</evidence>
<dbReference type="Gene3D" id="2.120.10.80">
    <property type="entry name" value="Kelch-type beta propeller"/>
    <property type="match status" value="2"/>
</dbReference>
<name>T0RW92_SAPDV</name>
<dbReference type="GeneID" id="19948643"/>
<dbReference type="SUPFAM" id="SSF54695">
    <property type="entry name" value="POZ domain"/>
    <property type="match status" value="1"/>
</dbReference>
<dbReference type="VEuPathDB" id="FungiDB:SDRG_07916"/>
<sequence>MAIWAHPQGHAEGETPGSRAAHTCEYVPSRDAFFLFGGWSGKMALNDLWQFHVPTQSWSLLHADGRIPSPRNNHASTVVDDKIFIHGGHDGSTWLSDLYVFDTQRCKWSVVTTSGHGPSARACHTMSRVGRKIYVFGGFDGVNCFNDIDILDLDTYTWIHPTVHGYQPAPRNAHTVSIRGTTLYMFGGHSGAKHLRDLYEFQTVTLTWTHLASIQGPFPPGLRGHTATIRDHKIYFFGGYDGRGRSNELFILNLGLINSPSSCDSSISCYIDGMCWERPPEMDAVPTGRQRHSACLVGAKIYFVGGFDGFKWMDDMYILDIGCIEEQGLRATAQALVVANLRHLLFDQEASYSDVTFLVQDKPIRAHKAIVAAQSPLFRCMFASGMRESLADTITIPNWSYAAFYSLLEFFYTGYVEQLSLETAVELLGLADHYSVAELSRLCENHLAHTLDVESVCAVLIAANMYEATMLKASCMTFIHACFHDVVDTRGFEELGEYPMLLLEVTRSAKARRPVDTS</sequence>
<dbReference type="EMBL" id="JH767154">
    <property type="protein sequence ID" value="EQC34592.1"/>
    <property type="molecule type" value="Genomic_DNA"/>
</dbReference>
<dbReference type="InterPro" id="IPR006652">
    <property type="entry name" value="Kelch_1"/>
</dbReference>
<evidence type="ECO:0000256" key="1">
    <source>
        <dbReference type="ARBA" id="ARBA00022441"/>
    </source>
</evidence>
<dbReference type="PANTHER" id="PTHR46093:SF18">
    <property type="entry name" value="FIBRONECTIN TYPE-III DOMAIN-CONTAINING PROTEIN"/>
    <property type="match status" value="1"/>
</dbReference>
<dbReference type="PANTHER" id="PTHR46093">
    <property type="entry name" value="ACYL-COA-BINDING DOMAIN-CONTAINING PROTEIN 5"/>
    <property type="match status" value="1"/>
</dbReference>
<dbReference type="Gene3D" id="3.30.710.10">
    <property type="entry name" value="Potassium Channel Kv1.1, Chain A"/>
    <property type="match status" value="1"/>
</dbReference>
<dbReference type="Pfam" id="PF13415">
    <property type="entry name" value="Beta-prop_FBX42"/>
    <property type="match status" value="1"/>
</dbReference>
<proteinExistence type="predicted"/>
<dbReference type="InterPro" id="IPR015915">
    <property type="entry name" value="Kelch-typ_b-propeller"/>
</dbReference>
<evidence type="ECO:0000313" key="5">
    <source>
        <dbReference type="Proteomes" id="UP000030762"/>
    </source>
</evidence>
<dbReference type="Proteomes" id="UP000030762">
    <property type="component" value="Unassembled WGS sequence"/>
</dbReference>
<dbReference type="Gene3D" id="1.25.40.420">
    <property type="match status" value="1"/>
</dbReference>
<dbReference type="AlphaFoldDB" id="T0RW92"/>
<dbReference type="SUPFAM" id="SSF117281">
    <property type="entry name" value="Kelch motif"/>
    <property type="match status" value="1"/>
</dbReference>
<dbReference type="InterPro" id="IPR000210">
    <property type="entry name" value="BTB/POZ_dom"/>
</dbReference>
<dbReference type="eggNOG" id="KOG0379">
    <property type="taxonomic scope" value="Eukaryota"/>
</dbReference>
<dbReference type="InterPro" id="IPR011333">
    <property type="entry name" value="SKP1/BTB/POZ_sf"/>
</dbReference>
<organism evidence="4 5">
    <name type="scientific">Saprolegnia diclina (strain VS20)</name>
    <dbReference type="NCBI Taxonomy" id="1156394"/>
    <lineage>
        <taxon>Eukaryota</taxon>
        <taxon>Sar</taxon>
        <taxon>Stramenopiles</taxon>
        <taxon>Oomycota</taxon>
        <taxon>Saprolegniomycetes</taxon>
        <taxon>Saprolegniales</taxon>
        <taxon>Saprolegniaceae</taxon>
        <taxon>Saprolegnia</taxon>
    </lineage>
</organism>
<keyword evidence="1" id="KW-0880">Kelch repeat</keyword>
<dbReference type="SMART" id="SM00225">
    <property type="entry name" value="BTB"/>
    <property type="match status" value="1"/>
</dbReference>
<dbReference type="STRING" id="1156394.T0RW92"/>
<dbReference type="PROSITE" id="PS50097">
    <property type="entry name" value="BTB"/>
    <property type="match status" value="1"/>
</dbReference>
<evidence type="ECO:0000259" key="3">
    <source>
        <dbReference type="PROSITE" id="PS50097"/>
    </source>
</evidence>
<dbReference type="Pfam" id="PF24681">
    <property type="entry name" value="Kelch_KLHDC2_KLHL20_DRC7"/>
    <property type="match status" value="1"/>
</dbReference>
<dbReference type="OMA" id="YKEAIYV"/>
<dbReference type="SMART" id="SM00612">
    <property type="entry name" value="Kelch"/>
    <property type="match status" value="4"/>
</dbReference>
<keyword evidence="5" id="KW-1185">Reference proteome</keyword>
<dbReference type="OrthoDB" id="10251809at2759"/>
<evidence type="ECO:0000313" key="4">
    <source>
        <dbReference type="EMBL" id="EQC34592.1"/>
    </source>
</evidence>
<keyword evidence="2" id="KW-0677">Repeat</keyword>
<protein>
    <recommendedName>
        <fullName evidence="3">BTB domain-containing protein</fullName>
    </recommendedName>
</protein>
<gene>
    <name evidence="4" type="ORF">SDRG_07916</name>
</gene>
<dbReference type="RefSeq" id="XP_008611998.1">
    <property type="nucleotide sequence ID" value="XM_008613776.1"/>
</dbReference>
<feature type="domain" description="BTB" evidence="3">
    <location>
        <begin position="353"/>
        <end position="420"/>
    </location>
</feature>
<reference evidence="4 5" key="1">
    <citation type="submission" date="2012-04" db="EMBL/GenBank/DDBJ databases">
        <title>The Genome Sequence of Saprolegnia declina VS20.</title>
        <authorList>
            <consortium name="The Broad Institute Genome Sequencing Platform"/>
            <person name="Russ C."/>
            <person name="Nusbaum C."/>
            <person name="Tyler B."/>
            <person name="van West P."/>
            <person name="Dieguez-Uribeondo J."/>
            <person name="de Bruijn I."/>
            <person name="Tripathy S."/>
            <person name="Jiang R."/>
            <person name="Young S.K."/>
            <person name="Zeng Q."/>
            <person name="Gargeya S."/>
            <person name="Fitzgerald M."/>
            <person name="Haas B."/>
            <person name="Abouelleil A."/>
            <person name="Alvarado L."/>
            <person name="Arachchi H.M."/>
            <person name="Berlin A."/>
            <person name="Chapman S.B."/>
            <person name="Goldberg J."/>
            <person name="Griggs A."/>
            <person name="Gujja S."/>
            <person name="Hansen M."/>
            <person name="Howarth C."/>
            <person name="Imamovic A."/>
            <person name="Larimer J."/>
            <person name="McCowen C."/>
            <person name="Montmayeur A."/>
            <person name="Murphy C."/>
            <person name="Neiman D."/>
            <person name="Pearson M."/>
            <person name="Priest M."/>
            <person name="Roberts A."/>
            <person name="Saif S."/>
            <person name="Shea T."/>
            <person name="Sisk P."/>
            <person name="Sykes S."/>
            <person name="Wortman J."/>
            <person name="Nusbaum C."/>
            <person name="Birren B."/>
        </authorList>
    </citation>
    <scope>NUCLEOTIDE SEQUENCE [LARGE SCALE GENOMIC DNA]</scope>
    <source>
        <strain evidence="4 5">VS20</strain>
    </source>
</reference>